<evidence type="ECO:0000313" key="1">
    <source>
        <dbReference type="EMBL" id="GAA2106356.1"/>
    </source>
</evidence>
<dbReference type="Proteomes" id="UP001500443">
    <property type="component" value="Unassembled WGS sequence"/>
</dbReference>
<organism evidence="1 2">
    <name type="scientific">Streptomyces synnematoformans</name>
    <dbReference type="NCBI Taxonomy" id="415721"/>
    <lineage>
        <taxon>Bacteria</taxon>
        <taxon>Bacillati</taxon>
        <taxon>Actinomycetota</taxon>
        <taxon>Actinomycetes</taxon>
        <taxon>Kitasatosporales</taxon>
        <taxon>Streptomycetaceae</taxon>
        <taxon>Streptomyces</taxon>
    </lineage>
</organism>
<comment type="caution">
    <text evidence="1">The sequence shown here is derived from an EMBL/GenBank/DDBJ whole genome shotgun (WGS) entry which is preliminary data.</text>
</comment>
<keyword evidence="2" id="KW-1185">Reference proteome</keyword>
<evidence type="ECO:0000313" key="2">
    <source>
        <dbReference type="Proteomes" id="UP001500443"/>
    </source>
</evidence>
<accession>A0ABP5IXR9</accession>
<dbReference type="EMBL" id="BAAAPF010000001">
    <property type="protein sequence ID" value="GAA2106356.1"/>
    <property type="molecule type" value="Genomic_DNA"/>
</dbReference>
<reference evidence="2" key="1">
    <citation type="journal article" date="2019" name="Int. J. Syst. Evol. Microbiol.">
        <title>The Global Catalogue of Microorganisms (GCM) 10K type strain sequencing project: providing services to taxonomists for standard genome sequencing and annotation.</title>
        <authorList>
            <consortium name="The Broad Institute Genomics Platform"/>
            <consortium name="The Broad Institute Genome Sequencing Center for Infectious Disease"/>
            <person name="Wu L."/>
            <person name="Ma J."/>
        </authorList>
    </citation>
    <scope>NUCLEOTIDE SEQUENCE [LARGE SCALE GENOMIC DNA]</scope>
    <source>
        <strain evidence="2">JCM 15481</strain>
    </source>
</reference>
<proteinExistence type="predicted"/>
<dbReference type="RefSeq" id="WP_344286572.1">
    <property type="nucleotide sequence ID" value="NZ_BAAAPF010000001.1"/>
</dbReference>
<gene>
    <name evidence="1" type="ORF">GCM10009802_00520</name>
</gene>
<protein>
    <submittedName>
        <fullName evidence="1">Uncharacterized protein</fullName>
    </submittedName>
</protein>
<sequence length="102" mass="11646">MPIRFAGILVGDDKMSVLQAAWSRRSERLAAAKGRRRRARAAREAFAERVRDDLAAELPDEDFREDLVEALELYRVGSRPDCEEAEYLGLLREAVERTARGR</sequence>
<name>A0ABP5IXR9_9ACTN</name>